<dbReference type="AlphaFoldDB" id="A0A328U9P6"/>
<dbReference type="RefSeq" id="WP_112333751.1">
    <property type="nucleotide sequence ID" value="NZ_JADPHD010000003.1"/>
</dbReference>
<accession>A0A328U9P6</accession>
<evidence type="ECO:0000313" key="1">
    <source>
        <dbReference type="EMBL" id="RAQ22012.1"/>
    </source>
</evidence>
<keyword evidence="1" id="KW-0167">Capsid protein</keyword>
<proteinExistence type="predicted"/>
<evidence type="ECO:0000313" key="2">
    <source>
        <dbReference type="Proteomes" id="UP000249377"/>
    </source>
</evidence>
<dbReference type="EMBL" id="QLYR01000017">
    <property type="protein sequence ID" value="RAQ22012.1"/>
    <property type="molecule type" value="Genomic_DNA"/>
</dbReference>
<gene>
    <name evidence="1" type="ORF">DPQ25_13750</name>
</gene>
<keyword evidence="2" id="KW-1185">Reference proteome</keyword>
<sequence length="60" mass="6904">MALTEKELSALDDLMSGEKLLVTKCRAYAQMCEDQELKQKCEAIANKHQTHYDKLLTFLN</sequence>
<keyword evidence="1" id="KW-0946">Virion</keyword>
<dbReference type="InterPro" id="IPR012347">
    <property type="entry name" value="Ferritin-like"/>
</dbReference>
<dbReference type="InterPro" id="IPR009078">
    <property type="entry name" value="Ferritin-like_SF"/>
</dbReference>
<organism evidence="1 2">
    <name type="scientific">Hydrogeniiclostridium mannosilyticum</name>
    <dbReference type="NCBI Taxonomy" id="2764322"/>
    <lineage>
        <taxon>Bacteria</taxon>
        <taxon>Bacillati</taxon>
        <taxon>Bacillota</taxon>
        <taxon>Clostridia</taxon>
        <taxon>Eubacteriales</taxon>
        <taxon>Acutalibacteraceae</taxon>
        <taxon>Hydrogeniiclostridium</taxon>
    </lineage>
</organism>
<reference evidence="1 2" key="1">
    <citation type="submission" date="2018-06" db="EMBL/GenBank/DDBJ databases">
        <title>Noncontiguous genome sequence of Ruminococcaceae bacterium ASD2818.</title>
        <authorList>
            <person name="Chaplin A.V."/>
            <person name="Sokolova S.R."/>
            <person name="Kochetkova T.O."/>
            <person name="Goltsov A.Y."/>
            <person name="Trofimov D.Y."/>
            <person name="Efimov B.A."/>
        </authorList>
    </citation>
    <scope>NUCLEOTIDE SEQUENCE [LARGE SCALE GENOMIC DNA]</scope>
    <source>
        <strain evidence="1 2">ASD2818</strain>
    </source>
</reference>
<dbReference type="Proteomes" id="UP000249377">
    <property type="component" value="Unassembled WGS sequence"/>
</dbReference>
<comment type="caution">
    <text evidence="1">The sequence shown here is derived from an EMBL/GenBank/DDBJ whole genome shotgun (WGS) entry which is preliminary data.</text>
</comment>
<protein>
    <submittedName>
        <fullName evidence="1">Spore coat protein</fullName>
    </submittedName>
</protein>
<dbReference type="SUPFAM" id="SSF47240">
    <property type="entry name" value="Ferritin-like"/>
    <property type="match status" value="1"/>
</dbReference>
<name>A0A328U9P6_9FIRM</name>
<dbReference type="Gene3D" id="1.20.1260.10">
    <property type="match status" value="1"/>
</dbReference>